<keyword evidence="1" id="KW-1185">Reference proteome</keyword>
<evidence type="ECO:0000313" key="1">
    <source>
        <dbReference type="Proteomes" id="UP000887578"/>
    </source>
</evidence>
<protein>
    <submittedName>
        <fullName evidence="2">Uncharacterized protein</fullName>
    </submittedName>
</protein>
<dbReference type="Proteomes" id="UP000887578">
    <property type="component" value="Unplaced"/>
</dbReference>
<sequence>MKLYGIPEVFDIETFFAYLKKNKYTKFELYFADSISEEYKVRIEKIVDEILQTKFHDYKPPFISFDGLAAEKHRKLQDLFNEIRFSY</sequence>
<dbReference type="AlphaFoldDB" id="A0A914PPV4"/>
<proteinExistence type="predicted"/>
<name>A0A914PPV4_9BILA</name>
<evidence type="ECO:0000313" key="2">
    <source>
        <dbReference type="WBParaSite" id="PDA_v2.g20115.t1"/>
    </source>
</evidence>
<organism evidence="1 2">
    <name type="scientific">Panagrolaimus davidi</name>
    <dbReference type="NCBI Taxonomy" id="227884"/>
    <lineage>
        <taxon>Eukaryota</taxon>
        <taxon>Metazoa</taxon>
        <taxon>Ecdysozoa</taxon>
        <taxon>Nematoda</taxon>
        <taxon>Chromadorea</taxon>
        <taxon>Rhabditida</taxon>
        <taxon>Tylenchina</taxon>
        <taxon>Panagrolaimomorpha</taxon>
        <taxon>Panagrolaimoidea</taxon>
        <taxon>Panagrolaimidae</taxon>
        <taxon>Panagrolaimus</taxon>
    </lineage>
</organism>
<accession>A0A914PPV4</accession>
<dbReference type="WBParaSite" id="PDA_v2.g20115.t1">
    <property type="protein sequence ID" value="PDA_v2.g20115.t1"/>
    <property type="gene ID" value="PDA_v2.g20115"/>
</dbReference>
<reference evidence="2" key="1">
    <citation type="submission" date="2022-11" db="UniProtKB">
        <authorList>
            <consortium name="WormBaseParasite"/>
        </authorList>
    </citation>
    <scope>IDENTIFICATION</scope>
</reference>